<dbReference type="InterPro" id="IPR015422">
    <property type="entry name" value="PyrdxlP-dep_Trfase_small"/>
</dbReference>
<comment type="cofactor">
    <cofactor evidence="1 6 7">
        <name>pyridoxal 5'-phosphate</name>
        <dbReference type="ChEBI" id="CHEBI:597326"/>
    </cofactor>
</comment>
<evidence type="ECO:0000256" key="5">
    <source>
        <dbReference type="ARBA" id="ARBA00023239"/>
    </source>
</evidence>
<organism evidence="8">
    <name type="scientific">uncultured Chthoniobacterales bacterium</name>
    <dbReference type="NCBI Taxonomy" id="1836801"/>
    <lineage>
        <taxon>Bacteria</taxon>
        <taxon>Pseudomonadati</taxon>
        <taxon>Verrucomicrobiota</taxon>
        <taxon>Spartobacteria</taxon>
        <taxon>Chthoniobacterales</taxon>
        <taxon>environmental samples</taxon>
    </lineage>
</organism>
<dbReference type="InterPro" id="IPR015424">
    <property type="entry name" value="PyrdxlP-dep_Trfase"/>
</dbReference>
<dbReference type="GO" id="GO:0004351">
    <property type="term" value="F:glutamate decarboxylase activity"/>
    <property type="evidence" value="ECO:0007669"/>
    <property type="project" value="UniProtKB-EC"/>
</dbReference>
<feature type="modified residue" description="N6-(pyridoxal phosphate)lysine" evidence="6">
    <location>
        <position position="306"/>
    </location>
</feature>
<reference evidence="8" key="1">
    <citation type="submission" date="2020-02" db="EMBL/GenBank/DDBJ databases">
        <authorList>
            <person name="Meier V. D."/>
        </authorList>
    </citation>
    <scope>NUCLEOTIDE SEQUENCE</scope>
    <source>
        <strain evidence="8">AVDCRST_MAG42</strain>
    </source>
</reference>
<dbReference type="InterPro" id="IPR015421">
    <property type="entry name" value="PyrdxlP-dep_Trfase_major"/>
</dbReference>
<keyword evidence="4 6" id="KW-0663">Pyridoxal phosphate</keyword>
<name>A0A6J4J7Q1_9BACT</name>
<dbReference type="PANTHER" id="PTHR11999">
    <property type="entry name" value="GROUP II PYRIDOXAL-5-PHOSPHATE DECARBOXYLASE"/>
    <property type="match status" value="1"/>
</dbReference>
<dbReference type="SUPFAM" id="SSF53383">
    <property type="entry name" value="PLP-dependent transferases"/>
    <property type="match status" value="1"/>
</dbReference>
<evidence type="ECO:0000256" key="2">
    <source>
        <dbReference type="ARBA" id="ARBA00009533"/>
    </source>
</evidence>
<dbReference type="PRINTS" id="PR00800">
    <property type="entry name" value="YHDCRBOXLASE"/>
</dbReference>
<dbReference type="PANTHER" id="PTHR11999:SF70">
    <property type="entry name" value="MIP05841P"/>
    <property type="match status" value="1"/>
</dbReference>
<dbReference type="InterPro" id="IPR002129">
    <property type="entry name" value="PyrdxlP-dep_de-COase"/>
</dbReference>
<dbReference type="PROSITE" id="PS00392">
    <property type="entry name" value="DDC_GAD_HDC_YDC"/>
    <property type="match status" value="1"/>
</dbReference>
<comment type="similarity">
    <text evidence="2 7">Belongs to the group II decarboxylase family.</text>
</comment>
<dbReference type="AlphaFoldDB" id="A0A6J4J7Q1"/>
<evidence type="ECO:0000256" key="3">
    <source>
        <dbReference type="ARBA" id="ARBA00022793"/>
    </source>
</evidence>
<evidence type="ECO:0000256" key="6">
    <source>
        <dbReference type="PIRSR" id="PIRSR602129-50"/>
    </source>
</evidence>
<dbReference type="Gene3D" id="3.40.640.10">
    <property type="entry name" value="Type I PLP-dependent aspartate aminotransferase-like (Major domain)"/>
    <property type="match status" value="1"/>
</dbReference>
<keyword evidence="5 7" id="KW-0456">Lyase</keyword>
<dbReference type="GO" id="GO:0019752">
    <property type="term" value="P:carboxylic acid metabolic process"/>
    <property type="evidence" value="ECO:0007669"/>
    <property type="project" value="InterPro"/>
</dbReference>
<dbReference type="EC" id="4.1.1.15" evidence="8"/>
<dbReference type="InterPro" id="IPR010977">
    <property type="entry name" value="Aromatic_deC"/>
</dbReference>
<evidence type="ECO:0000256" key="1">
    <source>
        <dbReference type="ARBA" id="ARBA00001933"/>
    </source>
</evidence>
<gene>
    <name evidence="8" type="ORF">AVDCRST_MAG42-3349</name>
</gene>
<evidence type="ECO:0000313" key="8">
    <source>
        <dbReference type="EMBL" id="CAA9269261.1"/>
    </source>
</evidence>
<dbReference type="GO" id="GO:0006520">
    <property type="term" value="P:amino acid metabolic process"/>
    <property type="evidence" value="ECO:0007669"/>
    <property type="project" value="InterPro"/>
</dbReference>
<dbReference type="EMBL" id="CADCTA010000117">
    <property type="protein sequence ID" value="CAA9269261.1"/>
    <property type="molecule type" value="Genomic_DNA"/>
</dbReference>
<dbReference type="Pfam" id="PF00282">
    <property type="entry name" value="Pyridoxal_deC"/>
    <property type="match status" value="1"/>
</dbReference>
<dbReference type="GO" id="GO:0030170">
    <property type="term" value="F:pyridoxal phosphate binding"/>
    <property type="evidence" value="ECO:0007669"/>
    <property type="project" value="InterPro"/>
</dbReference>
<keyword evidence="3" id="KW-0210">Decarboxylase</keyword>
<protein>
    <submittedName>
        <fullName evidence="8">Glutamate decarboxylase</fullName>
        <ecNumber evidence="8">4.1.1.15</ecNumber>
    </submittedName>
</protein>
<dbReference type="InterPro" id="IPR021115">
    <property type="entry name" value="Pyridoxal-P_BS"/>
</dbReference>
<dbReference type="Gene3D" id="3.90.1150.10">
    <property type="entry name" value="Aspartate Aminotransferase, domain 1"/>
    <property type="match status" value="1"/>
</dbReference>
<evidence type="ECO:0000256" key="7">
    <source>
        <dbReference type="RuleBase" id="RU000382"/>
    </source>
</evidence>
<sequence length="490" mass="53761">MPTMAAHDPLDLPPEEIRRAGHSAIEAMAEYLGSVRNRSVYPRVASRDIREQLDDALPQDGVPFEELLHVFRDVLVPNSRHNAHPRMFGYVQAPGIAVAALADLLASTLNANLTAWRSAPAAVELERLTIDWIKQMIGSDPGAAGLFVSGGSMANFAGLAAARRAKAPGDFARAGAQSLGSSMRIYASQETHHSIAKAATLLGLGSDNVREVRVDERFRIRLDDLEGKIAEDLRAGHLPFCVVANAGTVNTGACDPIAEVADVARRFNLWMHVDASYGGFARLAPSARGLFDGIDQADSISLDPHKWLYLPVDCGCVLYRDPQTARAAFAHDAEYTRVISHEADEAFAFWDYGPELSRRFRALKVWMALRAVGVRGFAAAIEKDLACARHFEALVRANDDFEMLAPVELSIFCFRHVPAALRDATDTQLDAWNERLLVELQRDGSSYLSNARIGGRFSLRGCVMNYRTTPRDMEVLLADLRRVASALPVQ</sequence>
<dbReference type="Gene3D" id="1.20.1340.10">
    <property type="entry name" value="dopa decarboxylase, N-terminal domain"/>
    <property type="match status" value="1"/>
</dbReference>
<proteinExistence type="inferred from homology"/>
<evidence type="ECO:0000256" key="4">
    <source>
        <dbReference type="ARBA" id="ARBA00022898"/>
    </source>
</evidence>
<accession>A0A6J4J7Q1</accession>